<feature type="non-terminal residue" evidence="2">
    <location>
        <position position="135"/>
    </location>
</feature>
<feature type="region of interest" description="Disordered" evidence="1">
    <location>
        <begin position="22"/>
        <end position="113"/>
    </location>
</feature>
<dbReference type="EMBL" id="GECZ01002423">
    <property type="protein sequence ID" value="JAS67346.1"/>
    <property type="molecule type" value="Transcribed_RNA"/>
</dbReference>
<feature type="non-terminal residue" evidence="2">
    <location>
        <position position="1"/>
    </location>
</feature>
<dbReference type="AlphaFoldDB" id="A0A1B6GY47"/>
<feature type="compositionally biased region" description="Basic residues" evidence="1">
    <location>
        <begin position="98"/>
        <end position="108"/>
    </location>
</feature>
<evidence type="ECO:0000313" key="2">
    <source>
        <dbReference type="EMBL" id="JAS67346.1"/>
    </source>
</evidence>
<sequence length="135" mass="14674">PVSPLLHRQKCDFPPSAFFSISTKMKTSSFSLRVMRRARNKPADGGGHVNQKGPTGPKAAATTPAKSSQTPVKKPPTAQKGQVKTQPKPAPPPLKVANNKKNKKGQRHQQHDLVVTINLSEYGLTEDQVAEFKEA</sequence>
<accession>A0A1B6GY47</accession>
<name>A0A1B6GY47_9HEMI</name>
<protein>
    <submittedName>
        <fullName evidence="2">Uncharacterized protein</fullName>
    </submittedName>
</protein>
<proteinExistence type="predicted"/>
<organism evidence="2">
    <name type="scientific">Cuerna arida</name>
    <dbReference type="NCBI Taxonomy" id="1464854"/>
    <lineage>
        <taxon>Eukaryota</taxon>
        <taxon>Metazoa</taxon>
        <taxon>Ecdysozoa</taxon>
        <taxon>Arthropoda</taxon>
        <taxon>Hexapoda</taxon>
        <taxon>Insecta</taxon>
        <taxon>Pterygota</taxon>
        <taxon>Neoptera</taxon>
        <taxon>Paraneoptera</taxon>
        <taxon>Hemiptera</taxon>
        <taxon>Auchenorrhyncha</taxon>
        <taxon>Membracoidea</taxon>
        <taxon>Cicadellidae</taxon>
        <taxon>Cicadellinae</taxon>
        <taxon>Proconiini</taxon>
        <taxon>Cuerna</taxon>
    </lineage>
</organism>
<reference evidence="2" key="1">
    <citation type="submission" date="2015-11" db="EMBL/GenBank/DDBJ databases">
        <title>De novo transcriptome assembly of four potential Pierce s Disease insect vectors from Arizona vineyards.</title>
        <authorList>
            <person name="Tassone E.E."/>
        </authorList>
    </citation>
    <scope>NUCLEOTIDE SEQUENCE</scope>
</reference>
<feature type="compositionally biased region" description="Polar residues" evidence="1">
    <location>
        <begin position="22"/>
        <end position="31"/>
    </location>
</feature>
<gene>
    <name evidence="2" type="ORF">g.49931</name>
</gene>
<feature type="compositionally biased region" description="Low complexity" evidence="1">
    <location>
        <begin position="52"/>
        <end position="66"/>
    </location>
</feature>
<evidence type="ECO:0000256" key="1">
    <source>
        <dbReference type="SAM" id="MobiDB-lite"/>
    </source>
</evidence>